<dbReference type="AlphaFoldDB" id="A0A5N7AYA6"/>
<evidence type="ECO:0000313" key="2">
    <source>
        <dbReference type="EMBL" id="KAE8373800.1"/>
    </source>
</evidence>
<gene>
    <name evidence="2" type="ORF">BDV26DRAFT_296608</name>
</gene>
<accession>A0A5N7AYA6</accession>
<evidence type="ECO:0000256" key="1">
    <source>
        <dbReference type="SAM" id="MobiDB-lite"/>
    </source>
</evidence>
<name>A0A5N7AYA6_9EURO</name>
<dbReference type="EMBL" id="ML736303">
    <property type="protein sequence ID" value="KAE8373800.1"/>
    <property type="molecule type" value="Genomic_DNA"/>
</dbReference>
<protein>
    <submittedName>
        <fullName evidence="2">Uncharacterized protein</fullName>
    </submittedName>
</protein>
<organism evidence="2 3">
    <name type="scientific">Aspergillus bertholletiae</name>
    <dbReference type="NCBI Taxonomy" id="1226010"/>
    <lineage>
        <taxon>Eukaryota</taxon>
        <taxon>Fungi</taxon>
        <taxon>Dikarya</taxon>
        <taxon>Ascomycota</taxon>
        <taxon>Pezizomycotina</taxon>
        <taxon>Eurotiomycetes</taxon>
        <taxon>Eurotiomycetidae</taxon>
        <taxon>Eurotiales</taxon>
        <taxon>Aspergillaceae</taxon>
        <taxon>Aspergillus</taxon>
        <taxon>Aspergillus subgen. Circumdati</taxon>
    </lineage>
</organism>
<evidence type="ECO:0000313" key="3">
    <source>
        <dbReference type="Proteomes" id="UP000326198"/>
    </source>
</evidence>
<sequence>MSEDSHPQEHHHQGFFERILHPGRHHQAEEREHHDEHESLGDESQKKESEFDKIKEDIKDDQEEVAEGDIYAGLM</sequence>
<dbReference type="Proteomes" id="UP000326198">
    <property type="component" value="Unassembled WGS sequence"/>
</dbReference>
<proteinExistence type="predicted"/>
<feature type="compositionally biased region" description="Basic and acidic residues" evidence="1">
    <location>
        <begin position="1"/>
        <end position="58"/>
    </location>
</feature>
<reference evidence="2 3" key="1">
    <citation type="submission" date="2019-04" db="EMBL/GenBank/DDBJ databases">
        <title>Friends and foes A comparative genomics studyof 23 Aspergillus species from section Flavi.</title>
        <authorList>
            <consortium name="DOE Joint Genome Institute"/>
            <person name="Kjaerbolling I."/>
            <person name="Vesth T."/>
            <person name="Frisvad J.C."/>
            <person name="Nybo J.L."/>
            <person name="Theobald S."/>
            <person name="Kildgaard S."/>
            <person name="Isbrandt T."/>
            <person name="Kuo A."/>
            <person name="Sato A."/>
            <person name="Lyhne E.K."/>
            <person name="Kogle M.E."/>
            <person name="Wiebenga A."/>
            <person name="Kun R.S."/>
            <person name="Lubbers R.J."/>
            <person name="Makela M.R."/>
            <person name="Barry K."/>
            <person name="Chovatia M."/>
            <person name="Clum A."/>
            <person name="Daum C."/>
            <person name="Haridas S."/>
            <person name="He G."/>
            <person name="LaButti K."/>
            <person name="Lipzen A."/>
            <person name="Mondo S."/>
            <person name="Riley R."/>
            <person name="Salamov A."/>
            <person name="Simmons B.A."/>
            <person name="Magnuson J.K."/>
            <person name="Henrissat B."/>
            <person name="Mortensen U.H."/>
            <person name="Larsen T.O."/>
            <person name="Devries R.P."/>
            <person name="Grigoriev I.V."/>
            <person name="Machida M."/>
            <person name="Baker S.E."/>
            <person name="Andersen M.R."/>
        </authorList>
    </citation>
    <scope>NUCLEOTIDE SEQUENCE [LARGE SCALE GENOMIC DNA]</scope>
    <source>
        <strain evidence="2 3">IBT 29228</strain>
    </source>
</reference>
<keyword evidence="3" id="KW-1185">Reference proteome</keyword>
<feature type="region of interest" description="Disordered" evidence="1">
    <location>
        <begin position="1"/>
        <end position="75"/>
    </location>
</feature>